<evidence type="ECO:0000313" key="11">
    <source>
        <dbReference type="Proteomes" id="UP000001640"/>
    </source>
</evidence>
<keyword evidence="11" id="KW-1185">Reference proteome</keyword>
<evidence type="ECO:0000256" key="6">
    <source>
        <dbReference type="ARBA" id="ARBA00022989"/>
    </source>
</evidence>
<evidence type="ECO:0000256" key="7">
    <source>
        <dbReference type="ARBA" id="ARBA00023128"/>
    </source>
</evidence>
<dbReference type="STRING" id="1064592.G0VAW4"/>
<organism evidence="10 11">
    <name type="scientific">Naumovozyma castellii</name>
    <name type="common">Yeast</name>
    <name type="synonym">Saccharomyces castellii</name>
    <dbReference type="NCBI Taxonomy" id="27288"/>
    <lineage>
        <taxon>Eukaryota</taxon>
        <taxon>Fungi</taxon>
        <taxon>Dikarya</taxon>
        <taxon>Ascomycota</taxon>
        <taxon>Saccharomycotina</taxon>
        <taxon>Saccharomycetes</taxon>
        <taxon>Saccharomycetales</taxon>
        <taxon>Saccharomycetaceae</taxon>
        <taxon>Naumovozyma</taxon>
    </lineage>
</organism>
<evidence type="ECO:0000256" key="8">
    <source>
        <dbReference type="ARBA" id="ARBA00023136"/>
    </source>
</evidence>
<dbReference type="KEGG" id="ncs:NCAS_0B09080"/>
<protein>
    <recommendedName>
        <fullName evidence="9">MICOS complex subunit MIC10</fullName>
    </recommendedName>
</protein>
<dbReference type="RefSeq" id="XP_003675361.1">
    <property type="nucleotide sequence ID" value="XM_003675313.1"/>
</dbReference>
<dbReference type="EMBL" id="HE576753">
    <property type="protein sequence ID" value="CCC68992.1"/>
    <property type="molecule type" value="Genomic_DNA"/>
</dbReference>
<comment type="similarity">
    <text evidence="3 9">Belongs to the MICOS complex subunit Mic10 family.</text>
</comment>
<dbReference type="HOGENOM" id="CLU_068905_3_0_1"/>
<evidence type="ECO:0000256" key="9">
    <source>
        <dbReference type="RuleBase" id="RU363011"/>
    </source>
</evidence>
<keyword evidence="7 9" id="KW-0496">Mitochondrion</keyword>
<feature type="transmembrane region" description="Helical" evidence="9">
    <location>
        <begin position="37"/>
        <end position="56"/>
    </location>
</feature>
<dbReference type="Pfam" id="PF04418">
    <property type="entry name" value="DUF543"/>
    <property type="match status" value="1"/>
</dbReference>
<keyword evidence="4 9" id="KW-0812">Transmembrane</keyword>
<evidence type="ECO:0000256" key="5">
    <source>
        <dbReference type="ARBA" id="ARBA00022792"/>
    </source>
</evidence>
<dbReference type="GeneID" id="96902547"/>
<dbReference type="InterPro" id="IPR007512">
    <property type="entry name" value="Mic10"/>
</dbReference>
<dbReference type="PANTHER" id="PTHR21304">
    <property type="entry name" value="MICOS COMPLEX SUBUNIT MIC10"/>
    <property type="match status" value="1"/>
</dbReference>
<dbReference type="GO" id="GO:0061617">
    <property type="term" value="C:MICOS complex"/>
    <property type="evidence" value="ECO:0007669"/>
    <property type="project" value="UniProtKB-UniRule"/>
</dbReference>
<comment type="subunit">
    <text evidence="9">Component of the mitochondrial contact site and cristae organizing system (MICOS) complex.</text>
</comment>
<keyword evidence="6 9" id="KW-1133">Transmembrane helix</keyword>
<name>G0VAW4_NAUCA</name>
<comment type="subcellular location">
    <subcellularLocation>
        <location evidence="2 9">Mitochondrion inner membrane</location>
        <topology evidence="2 9">Single-pass membrane protein</topology>
    </subcellularLocation>
</comment>
<dbReference type="Proteomes" id="UP000001640">
    <property type="component" value="Chromosome 2"/>
</dbReference>
<dbReference type="OrthoDB" id="1916310at2759"/>
<evidence type="ECO:0000256" key="3">
    <source>
        <dbReference type="ARBA" id="ARBA00006792"/>
    </source>
</evidence>
<keyword evidence="8 9" id="KW-0472">Membrane</keyword>
<dbReference type="OMA" id="SNCRHDL"/>
<reference evidence="10 11" key="1">
    <citation type="journal article" date="2011" name="Proc. Natl. Acad. Sci. U.S.A.">
        <title>Evolutionary erosion of yeast sex chromosomes by mating-type switching accidents.</title>
        <authorList>
            <person name="Gordon J.L."/>
            <person name="Armisen D."/>
            <person name="Proux-Wera E."/>
            <person name="Oheigeartaigh S.S."/>
            <person name="Byrne K.P."/>
            <person name="Wolfe K.H."/>
        </authorList>
    </citation>
    <scope>NUCLEOTIDE SEQUENCE [LARGE SCALE GENOMIC DNA]</scope>
    <source>
        <strain evidence="11">ATCC 76901 / BCRC 22586 / CBS 4309 / NBRC 1992 / NRRL Y-12630</strain>
    </source>
</reference>
<gene>
    <name evidence="10" type="primary">NCAS0B09080</name>
    <name evidence="10" type="ordered locus">NCAS_0B09080</name>
</gene>
<keyword evidence="5 9" id="KW-0999">Mitochondrion inner membrane</keyword>
<evidence type="ECO:0000256" key="4">
    <source>
        <dbReference type="ARBA" id="ARBA00022692"/>
    </source>
</evidence>
<dbReference type="InParanoid" id="G0VAW4"/>
<dbReference type="AlphaFoldDB" id="G0VAW4"/>
<evidence type="ECO:0000256" key="1">
    <source>
        <dbReference type="ARBA" id="ARBA00002689"/>
    </source>
</evidence>
<sequence length="93" mass="9974">MSTDNNPNQSTPTSTAVTPTIDRSILNDKWDVVLSNMLVKVGLGFSVGVVASVIFFKRRTFPVWLGIGFGVGRGYAEGDAIFRSPAGLRTAKV</sequence>
<dbReference type="eggNOG" id="KOG4604">
    <property type="taxonomic scope" value="Eukaryota"/>
</dbReference>
<evidence type="ECO:0000256" key="2">
    <source>
        <dbReference type="ARBA" id="ARBA00004434"/>
    </source>
</evidence>
<proteinExistence type="inferred from homology"/>
<dbReference type="GO" id="GO:0042407">
    <property type="term" value="P:cristae formation"/>
    <property type="evidence" value="ECO:0007669"/>
    <property type="project" value="EnsemblFungi"/>
</dbReference>
<dbReference type="PANTHER" id="PTHR21304:SF0">
    <property type="entry name" value="MICOS COMPLEX SUBUNIT MIC10"/>
    <property type="match status" value="1"/>
</dbReference>
<dbReference type="FunCoup" id="G0VAW4">
    <property type="interactions" value="97"/>
</dbReference>
<accession>G0VAW4</accession>
<evidence type="ECO:0000313" key="10">
    <source>
        <dbReference type="EMBL" id="CCC68992.1"/>
    </source>
</evidence>
<comment type="function">
    <text evidence="1 9">Component of the MICOS complex, a large protein complex of the mitochondrial inner membrane that plays crucial roles in the maintenance of crista junctions, inner membrane architecture, and formation of contact sites to the outer membrane.</text>
</comment>
<reference key="2">
    <citation type="submission" date="2011-08" db="EMBL/GenBank/DDBJ databases">
        <title>Genome sequence of Naumovozyma castellii.</title>
        <authorList>
            <person name="Gordon J.L."/>
            <person name="Armisen D."/>
            <person name="Proux-Wera E."/>
            <person name="OhEigeartaigh S.S."/>
            <person name="Byrne K.P."/>
            <person name="Wolfe K.H."/>
        </authorList>
    </citation>
    <scope>NUCLEOTIDE SEQUENCE</scope>
    <source>
        <strain>Type strain:CBS 4309</strain>
    </source>
</reference>